<evidence type="ECO:0000313" key="4">
    <source>
        <dbReference type="Proteomes" id="UP000199288"/>
    </source>
</evidence>
<proteinExistence type="predicted"/>
<evidence type="ECO:0000256" key="1">
    <source>
        <dbReference type="SAM" id="MobiDB-lite"/>
    </source>
</evidence>
<dbReference type="RefSeq" id="WP_092565051.1">
    <property type="nucleotide sequence ID" value="NZ_FNQV01000010.1"/>
</dbReference>
<feature type="compositionally biased region" description="Basic residues" evidence="1">
    <location>
        <begin position="130"/>
        <end position="139"/>
    </location>
</feature>
<organism evidence="3 4">
    <name type="scientific">Bowdeniella nasicola</name>
    <dbReference type="NCBI Taxonomy" id="208480"/>
    <lineage>
        <taxon>Bacteria</taxon>
        <taxon>Bacillati</taxon>
        <taxon>Actinomycetota</taxon>
        <taxon>Actinomycetes</taxon>
        <taxon>Actinomycetales</taxon>
        <taxon>Actinomycetaceae</taxon>
        <taxon>Bowdeniella</taxon>
    </lineage>
</organism>
<feature type="region of interest" description="Disordered" evidence="1">
    <location>
        <begin position="121"/>
        <end position="142"/>
    </location>
</feature>
<reference evidence="4" key="1">
    <citation type="submission" date="2016-10" db="EMBL/GenBank/DDBJ databases">
        <authorList>
            <person name="Varghese N."/>
            <person name="Submissions S."/>
        </authorList>
    </citation>
    <scope>NUCLEOTIDE SEQUENCE [LARGE SCALE GENOMIC DNA]</scope>
    <source>
        <strain evidence="4">KPR-1</strain>
    </source>
</reference>
<feature type="region of interest" description="Disordered" evidence="1">
    <location>
        <begin position="307"/>
        <end position="326"/>
    </location>
</feature>
<keyword evidence="2" id="KW-0472">Membrane</keyword>
<evidence type="ECO:0000256" key="2">
    <source>
        <dbReference type="SAM" id="Phobius"/>
    </source>
</evidence>
<evidence type="ECO:0000313" key="3">
    <source>
        <dbReference type="EMBL" id="SEA51395.1"/>
    </source>
</evidence>
<dbReference type="AlphaFoldDB" id="A0A1H4BT99"/>
<dbReference type="Proteomes" id="UP000199288">
    <property type="component" value="Unassembled WGS sequence"/>
</dbReference>
<gene>
    <name evidence="3" type="ORF">SAMN02910418_01771</name>
</gene>
<feature type="region of interest" description="Disordered" evidence="1">
    <location>
        <begin position="194"/>
        <end position="218"/>
    </location>
</feature>
<feature type="transmembrane region" description="Helical" evidence="2">
    <location>
        <begin position="154"/>
        <end position="172"/>
    </location>
</feature>
<sequence>MAISCKKKKIEKKSALAAKSARSAAKDAGSLVSEGASDLTKRAAEFFGQAQDWAEPRVKDALDSGKDAYAKARKETVKFAAPKIEHATEAVRPRVDHAYEAISEDYLPRIQKAMHDAAKAAQSGKTLDKKAKKAGKAARKALTTKTKKNTAAKTFGWIIVGSVAAGAGYLLWRRTQPIEDPWAEEYWNEAEATSARAVPQHKESPLVEKAKEAAENVKEGAKKAADAVATKAEDLKDKAEDLKDKVTGTGEAAGATGVGAQGNVKVDKDVAKDLKDAEPAGSVSATPADEKIGEVRKDLKDASKDIKEAADKAKASADKKIDDLKK</sequence>
<keyword evidence="2" id="KW-1133">Transmembrane helix</keyword>
<feature type="compositionally biased region" description="Basic and acidic residues" evidence="1">
    <location>
        <begin position="200"/>
        <end position="218"/>
    </location>
</feature>
<dbReference type="EMBL" id="FNQV01000010">
    <property type="protein sequence ID" value="SEA51395.1"/>
    <property type="molecule type" value="Genomic_DNA"/>
</dbReference>
<protein>
    <submittedName>
        <fullName evidence="3">Uncharacterized protein</fullName>
    </submittedName>
</protein>
<keyword evidence="4" id="KW-1185">Reference proteome</keyword>
<accession>A0A1H4BT99</accession>
<keyword evidence="2" id="KW-0812">Transmembrane</keyword>
<name>A0A1H4BT99_9ACTO</name>
<dbReference type="OrthoDB" id="5143471at2"/>
<feature type="region of interest" description="Disordered" evidence="1">
    <location>
        <begin position="270"/>
        <end position="296"/>
    </location>
</feature>